<dbReference type="EMBL" id="LJPM01000333">
    <property type="protein sequence ID" value="KPW18100.1"/>
    <property type="molecule type" value="Genomic_DNA"/>
</dbReference>
<protein>
    <submittedName>
        <fullName evidence="2">Uncharacterized protein</fullName>
    </submittedName>
</protein>
<proteinExistence type="predicted"/>
<gene>
    <name evidence="2" type="ORF">ALO91_102647</name>
</gene>
<accession>A0A0L8IVQ2</accession>
<dbReference type="Proteomes" id="UP000050297">
    <property type="component" value="Unassembled WGS sequence"/>
</dbReference>
<reference evidence="2 3" key="1">
    <citation type="submission" date="2015-09" db="EMBL/GenBank/DDBJ databases">
        <title>Genome announcement of multiple Pseudomonas syringae strains.</title>
        <authorList>
            <person name="Thakur S."/>
            <person name="Wang P.W."/>
            <person name="Gong Y."/>
            <person name="Weir B.S."/>
            <person name="Guttman D.S."/>
        </authorList>
    </citation>
    <scope>NUCLEOTIDE SEQUENCE [LARGE SCALE GENOMIC DNA]</scope>
    <source>
        <strain evidence="2 3">ICMP2802</strain>
    </source>
</reference>
<evidence type="ECO:0000313" key="2">
    <source>
        <dbReference type="EMBL" id="KPW18100.1"/>
    </source>
</evidence>
<dbReference type="PATRIC" id="fig|199198.4.peg.3995"/>
<organism evidence="2 3">
    <name type="scientific">Pseudomonas syringae pv. aceris</name>
    <dbReference type="NCBI Taxonomy" id="199198"/>
    <lineage>
        <taxon>Bacteria</taxon>
        <taxon>Pseudomonadati</taxon>
        <taxon>Pseudomonadota</taxon>
        <taxon>Gammaproteobacteria</taxon>
        <taxon>Pseudomonadales</taxon>
        <taxon>Pseudomonadaceae</taxon>
        <taxon>Pseudomonas</taxon>
        <taxon>Pseudomonas syringae</taxon>
    </lineage>
</organism>
<comment type="caution">
    <text evidence="2">The sequence shown here is derived from an EMBL/GenBank/DDBJ whole genome shotgun (WGS) entry which is preliminary data.</text>
</comment>
<feature type="transmembrane region" description="Helical" evidence="1">
    <location>
        <begin position="21"/>
        <end position="41"/>
    </location>
</feature>
<sequence>MCYLNNIFCEDSIFIFCCERALSVTVILMLLVAIAVIAWPLTVFAHVQGSLRQGGACVVPGGAVWLQR</sequence>
<name>A0A0L8IVQ2_PSESX</name>
<keyword evidence="1" id="KW-1133">Transmembrane helix</keyword>
<evidence type="ECO:0000256" key="1">
    <source>
        <dbReference type="SAM" id="Phobius"/>
    </source>
</evidence>
<evidence type="ECO:0000313" key="3">
    <source>
        <dbReference type="Proteomes" id="UP000050297"/>
    </source>
</evidence>
<keyword evidence="1" id="KW-0472">Membrane</keyword>
<dbReference type="AlphaFoldDB" id="A0A0L8IVQ2"/>
<keyword evidence="1" id="KW-0812">Transmembrane</keyword>